<dbReference type="Proteomes" id="UP000050469">
    <property type="component" value="Unassembled WGS sequence"/>
</dbReference>
<comment type="caution">
    <text evidence="1">The sequence shown here is derived from an EMBL/GenBank/DDBJ whole genome shotgun (WGS) entry which is preliminary data.</text>
</comment>
<protein>
    <submittedName>
        <fullName evidence="1">Uncharacterized protein</fullName>
    </submittedName>
</protein>
<dbReference type="AlphaFoldDB" id="A0A0P9U221"/>
<reference evidence="1 2" key="1">
    <citation type="submission" date="2015-09" db="EMBL/GenBank/DDBJ databases">
        <title>Genome announcement of multiple Pseudomonas syringae strains.</title>
        <authorList>
            <person name="Thakur S."/>
            <person name="Wang P.W."/>
            <person name="Gong Y."/>
            <person name="Weir B.S."/>
            <person name="Guttman D.S."/>
        </authorList>
    </citation>
    <scope>NUCLEOTIDE SEQUENCE [LARGE SCALE GENOMIC DNA]</scope>
    <source>
        <strain evidence="1 2">ICMP7840</strain>
    </source>
</reference>
<sequence>MLPRPEDCVVIVPPNFTQCLQLQLSGSFRVHPAVAPNMRLSARIINMYIKLFRVIPKRHSLVLQHTNI</sequence>
<gene>
    <name evidence="1" type="ORF">ALO53_200014</name>
</gene>
<organism evidence="1 2">
    <name type="scientific">Pseudomonas amygdali pv. photiniae</name>
    <dbReference type="NCBI Taxonomy" id="251724"/>
    <lineage>
        <taxon>Bacteria</taxon>
        <taxon>Pseudomonadati</taxon>
        <taxon>Pseudomonadota</taxon>
        <taxon>Gammaproteobacteria</taxon>
        <taxon>Pseudomonadales</taxon>
        <taxon>Pseudomonadaceae</taxon>
        <taxon>Pseudomonas</taxon>
        <taxon>Pseudomonas amygdali</taxon>
    </lineage>
</organism>
<evidence type="ECO:0000313" key="2">
    <source>
        <dbReference type="Proteomes" id="UP000050469"/>
    </source>
</evidence>
<name>A0A0P9U221_PSEA0</name>
<evidence type="ECO:0000313" key="1">
    <source>
        <dbReference type="EMBL" id="KPX64473.1"/>
    </source>
</evidence>
<dbReference type="EMBL" id="LJQO01000418">
    <property type="protein sequence ID" value="KPX64473.1"/>
    <property type="molecule type" value="Genomic_DNA"/>
</dbReference>
<accession>A0A0P9U221</accession>
<proteinExistence type="predicted"/>